<dbReference type="OMA" id="IARMENH"/>
<feature type="domain" description="Reverse transcriptase" evidence="1">
    <location>
        <begin position="1"/>
        <end position="84"/>
    </location>
</feature>
<evidence type="ECO:0000313" key="2">
    <source>
        <dbReference type="Ensembl" id="ENSPSIP00000001313.1"/>
    </source>
</evidence>
<reference evidence="3" key="1">
    <citation type="submission" date="2011-10" db="EMBL/GenBank/DDBJ databases">
        <authorList>
            <consortium name="Soft-shell Turtle Genome Consortium"/>
        </authorList>
    </citation>
    <scope>NUCLEOTIDE SEQUENCE [LARGE SCALE GENOMIC DNA]</scope>
    <source>
        <strain evidence="3">Daiwa-1</strain>
    </source>
</reference>
<sequence>MEKLIRELLFADDAALLAHTEAAMQRITSCFAKTAQHFGLEVSLKKTEVLYQPAPHEEHHPPSIFIEQTELKVVHQFSYLGCVILSDTKIDQEVDNRLAKAISTFGRLYKRVRNNSNLKRDTKVRVYKAVVLTILLYGAESWVTYRRHLSLLEHFRQRCLRTILNIHWSDFVANTEVLELAEVTSIEAMVLKIQLRWAGHIARMENHRLPKIVLYGELSSGYRDIGAPRKRYKDSLKKSLTACCIDHRQWATQAADRNSWRHTVHQATSFFEDTRRACMED</sequence>
<proteinExistence type="predicted"/>
<dbReference type="Ensembl" id="ENSPSIT00000001315.1">
    <property type="protein sequence ID" value="ENSPSIP00000001313.1"/>
    <property type="gene ID" value="ENSPSIG00000001315.1"/>
</dbReference>
<dbReference type="STRING" id="13735.ENSPSIP00000001313"/>
<dbReference type="EMBL" id="AGCU01083098">
    <property type="status" value="NOT_ANNOTATED_CDS"/>
    <property type="molecule type" value="Genomic_DNA"/>
</dbReference>
<organism evidence="2 3">
    <name type="scientific">Pelodiscus sinensis</name>
    <name type="common">Chinese softshell turtle</name>
    <name type="synonym">Trionyx sinensis</name>
    <dbReference type="NCBI Taxonomy" id="13735"/>
    <lineage>
        <taxon>Eukaryota</taxon>
        <taxon>Metazoa</taxon>
        <taxon>Chordata</taxon>
        <taxon>Craniata</taxon>
        <taxon>Vertebrata</taxon>
        <taxon>Euteleostomi</taxon>
        <taxon>Archelosauria</taxon>
        <taxon>Testudinata</taxon>
        <taxon>Testudines</taxon>
        <taxon>Cryptodira</taxon>
        <taxon>Trionychia</taxon>
        <taxon>Trionychidae</taxon>
        <taxon>Pelodiscus</taxon>
    </lineage>
</organism>
<dbReference type="GeneTree" id="ENSGT00940000162286"/>
<name>K7EZV3_PELSI</name>
<dbReference type="PANTHER" id="PTHR47027:SF30">
    <property type="entry name" value="THAP-TYPE DOMAIN-CONTAINING PROTEIN"/>
    <property type="match status" value="1"/>
</dbReference>
<dbReference type="AlphaFoldDB" id="K7EZV3"/>
<evidence type="ECO:0000313" key="3">
    <source>
        <dbReference type="Proteomes" id="UP000007267"/>
    </source>
</evidence>
<dbReference type="PROSITE" id="PS50878">
    <property type="entry name" value="RT_POL"/>
    <property type="match status" value="1"/>
</dbReference>
<reference evidence="2" key="3">
    <citation type="submission" date="2025-08" db="UniProtKB">
        <authorList>
            <consortium name="Ensembl"/>
        </authorList>
    </citation>
    <scope>IDENTIFICATION</scope>
</reference>
<evidence type="ECO:0000259" key="1">
    <source>
        <dbReference type="PROSITE" id="PS50878"/>
    </source>
</evidence>
<keyword evidence="3" id="KW-1185">Reference proteome</keyword>
<dbReference type="PANTHER" id="PTHR47027">
    <property type="entry name" value="REVERSE TRANSCRIPTASE DOMAIN-CONTAINING PROTEIN"/>
    <property type="match status" value="1"/>
</dbReference>
<dbReference type="HOGENOM" id="CLU_000680_32_1_1"/>
<dbReference type="InterPro" id="IPR000477">
    <property type="entry name" value="RT_dom"/>
</dbReference>
<protein>
    <recommendedName>
        <fullName evidence="1">Reverse transcriptase domain-containing protein</fullName>
    </recommendedName>
</protein>
<reference evidence="3" key="2">
    <citation type="journal article" date="2013" name="Nat. Genet.">
        <title>The draft genomes of soft-shell turtle and green sea turtle yield insights into the development and evolution of the turtle-specific body plan.</title>
        <authorList>
            <person name="Wang Z."/>
            <person name="Pascual-Anaya J."/>
            <person name="Zadissa A."/>
            <person name="Li W."/>
            <person name="Niimura Y."/>
            <person name="Huang Z."/>
            <person name="Li C."/>
            <person name="White S."/>
            <person name="Xiong Z."/>
            <person name="Fang D."/>
            <person name="Wang B."/>
            <person name="Ming Y."/>
            <person name="Chen Y."/>
            <person name="Zheng Y."/>
            <person name="Kuraku S."/>
            <person name="Pignatelli M."/>
            <person name="Herrero J."/>
            <person name="Beal K."/>
            <person name="Nozawa M."/>
            <person name="Li Q."/>
            <person name="Wang J."/>
            <person name="Zhang H."/>
            <person name="Yu L."/>
            <person name="Shigenobu S."/>
            <person name="Wang J."/>
            <person name="Liu J."/>
            <person name="Flicek P."/>
            <person name="Searle S."/>
            <person name="Wang J."/>
            <person name="Kuratani S."/>
            <person name="Yin Y."/>
            <person name="Aken B."/>
            <person name="Zhang G."/>
            <person name="Irie N."/>
        </authorList>
    </citation>
    <scope>NUCLEOTIDE SEQUENCE [LARGE SCALE GENOMIC DNA]</scope>
    <source>
        <strain evidence="3">Daiwa-1</strain>
    </source>
</reference>
<dbReference type="eggNOG" id="KOG1075">
    <property type="taxonomic scope" value="Eukaryota"/>
</dbReference>
<accession>K7EZV3</accession>
<reference evidence="2" key="4">
    <citation type="submission" date="2025-09" db="UniProtKB">
        <authorList>
            <consortium name="Ensembl"/>
        </authorList>
    </citation>
    <scope>IDENTIFICATION</scope>
</reference>
<dbReference type="Proteomes" id="UP000007267">
    <property type="component" value="Unassembled WGS sequence"/>
</dbReference>